<feature type="chain" id="PRO_5046618431" description="Long-chain fatty acid transport protein" evidence="8">
    <location>
        <begin position="21"/>
        <end position="497"/>
    </location>
</feature>
<evidence type="ECO:0000256" key="5">
    <source>
        <dbReference type="ARBA" id="ARBA00022729"/>
    </source>
</evidence>
<comment type="similarity">
    <text evidence="2">Belongs to the OmpP1/FadL family.</text>
</comment>
<evidence type="ECO:0008006" key="11">
    <source>
        <dbReference type="Google" id="ProtNLM"/>
    </source>
</evidence>
<dbReference type="EMBL" id="WNXC01000002">
    <property type="protein sequence ID" value="MBB2148991.1"/>
    <property type="molecule type" value="Genomic_DNA"/>
</dbReference>
<evidence type="ECO:0000256" key="4">
    <source>
        <dbReference type="ARBA" id="ARBA00022692"/>
    </source>
</evidence>
<proteinExistence type="inferred from homology"/>
<organism evidence="9 10">
    <name type="scientific">Pedobacter gandavensis</name>
    <dbReference type="NCBI Taxonomy" id="2679963"/>
    <lineage>
        <taxon>Bacteria</taxon>
        <taxon>Pseudomonadati</taxon>
        <taxon>Bacteroidota</taxon>
        <taxon>Sphingobacteriia</taxon>
        <taxon>Sphingobacteriales</taxon>
        <taxon>Sphingobacteriaceae</taxon>
        <taxon>Pedobacter</taxon>
    </lineage>
</organism>
<dbReference type="Proteomes" id="UP000636110">
    <property type="component" value="Unassembled WGS sequence"/>
</dbReference>
<dbReference type="PANTHER" id="PTHR35093">
    <property type="entry name" value="OUTER MEMBRANE PROTEIN NMB0088-RELATED"/>
    <property type="match status" value="1"/>
</dbReference>
<feature type="signal peptide" evidence="8">
    <location>
        <begin position="1"/>
        <end position="20"/>
    </location>
</feature>
<evidence type="ECO:0000256" key="2">
    <source>
        <dbReference type="ARBA" id="ARBA00008163"/>
    </source>
</evidence>
<comment type="caution">
    <text evidence="9">The sequence shown here is derived from an EMBL/GenBank/DDBJ whole genome shotgun (WGS) entry which is preliminary data.</text>
</comment>
<keyword evidence="10" id="KW-1185">Reference proteome</keyword>
<evidence type="ECO:0000313" key="10">
    <source>
        <dbReference type="Proteomes" id="UP000636110"/>
    </source>
</evidence>
<sequence length="497" mass="54231">MKKILSSLVAIVATTGSLYAQNSPDALRFSQTNYGSTARFKSMGGAQIGVGGDMSSLGGNPAGLGLFTKSEFSFTPELNMMKGKADFLGERTNGSKSMLNINNVGGVFYNPTYKPKGQDPTKGVISTVFGVGYSRNNDFTGRYNFSGTNNLNSVNNYFAEEANFFAPGDPTTLANYSIEKMAYDNYLINYDANNDVYSAATRAPYRQSQSEIRTGATSEMNVAGALNISNKVYVGASLNFVNSRYQSDRILRESGYNTGVASNYDTDYRINSDVKGSGFNARLGIIFRPDANLRVGATYQTPTWSYFDDIQAHSLSTTYYQGAKEGIFTNTPGLSGVTYQLRTPGKGSLGASYVIAGKALISADVDYIDYSSIKYSLDQDNNQGQINNANDFIRNNYQNAVNYRVGAEYKVANAVSLRAGYGNNGTAIKNDTKNYFATQYYTGGLGYRVGSYYVDVAYQHIKGNVDLDSYFLNDGSEPVANIKTSRDNVFLTFGVRF</sequence>
<dbReference type="Gene3D" id="2.40.160.60">
    <property type="entry name" value="Outer membrane protein transport protein (OMPP1/FadL/TodX)"/>
    <property type="match status" value="1"/>
</dbReference>
<dbReference type="RefSeq" id="WP_182955839.1">
    <property type="nucleotide sequence ID" value="NZ_WNXC01000002.1"/>
</dbReference>
<evidence type="ECO:0000313" key="9">
    <source>
        <dbReference type="EMBL" id="MBB2148991.1"/>
    </source>
</evidence>
<comment type="subcellular location">
    <subcellularLocation>
        <location evidence="1">Cell outer membrane</location>
        <topology evidence="1">Multi-pass membrane protein</topology>
    </subcellularLocation>
</comment>
<gene>
    <name evidence="9" type="ORF">GM920_08710</name>
</gene>
<evidence type="ECO:0000256" key="6">
    <source>
        <dbReference type="ARBA" id="ARBA00023136"/>
    </source>
</evidence>
<evidence type="ECO:0000256" key="8">
    <source>
        <dbReference type="SAM" id="SignalP"/>
    </source>
</evidence>
<keyword evidence="6" id="KW-0472">Membrane</keyword>
<evidence type="ECO:0000256" key="3">
    <source>
        <dbReference type="ARBA" id="ARBA00022452"/>
    </source>
</evidence>
<dbReference type="PANTHER" id="PTHR35093:SF8">
    <property type="entry name" value="OUTER MEMBRANE PROTEIN NMB0088-RELATED"/>
    <property type="match status" value="1"/>
</dbReference>
<dbReference type="Pfam" id="PF03349">
    <property type="entry name" value="Toluene_X"/>
    <property type="match status" value="1"/>
</dbReference>
<keyword evidence="7" id="KW-0998">Cell outer membrane</keyword>
<accession>A0ABR6EUW6</accession>
<dbReference type="InterPro" id="IPR005017">
    <property type="entry name" value="OMPP1/FadL/TodX"/>
</dbReference>
<protein>
    <recommendedName>
        <fullName evidence="11">Long-chain fatty acid transport protein</fullName>
    </recommendedName>
</protein>
<keyword evidence="3" id="KW-1134">Transmembrane beta strand</keyword>
<dbReference type="SUPFAM" id="SSF56935">
    <property type="entry name" value="Porins"/>
    <property type="match status" value="1"/>
</dbReference>
<name>A0ABR6EUW6_9SPHI</name>
<keyword evidence="4" id="KW-0812">Transmembrane</keyword>
<evidence type="ECO:0000256" key="1">
    <source>
        <dbReference type="ARBA" id="ARBA00004571"/>
    </source>
</evidence>
<reference evidence="9 10" key="1">
    <citation type="submission" date="2019-11" db="EMBL/GenBank/DDBJ databases">
        <title>Description of Pedobacter sp. LMG 31462T.</title>
        <authorList>
            <person name="Carlier A."/>
            <person name="Qi S."/>
            <person name="Vandamme P."/>
        </authorList>
    </citation>
    <scope>NUCLEOTIDE SEQUENCE [LARGE SCALE GENOMIC DNA]</scope>
    <source>
        <strain evidence="9 10">LMG 31462</strain>
    </source>
</reference>
<evidence type="ECO:0000256" key="7">
    <source>
        <dbReference type="ARBA" id="ARBA00023237"/>
    </source>
</evidence>
<keyword evidence="5 8" id="KW-0732">Signal</keyword>